<dbReference type="Pfam" id="PF01584">
    <property type="entry name" value="CheW"/>
    <property type="match status" value="1"/>
</dbReference>
<dbReference type="AlphaFoldDB" id="A0A3E2NGJ2"/>
<protein>
    <submittedName>
        <fullName evidence="2">Chemotaxis protein CheW</fullName>
    </submittedName>
</protein>
<dbReference type="PANTHER" id="PTHR22617:SF23">
    <property type="entry name" value="CHEMOTAXIS PROTEIN CHEW"/>
    <property type="match status" value="1"/>
</dbReference>
<reference evidence="2 3" key="1">
    <citation type="submission" date="2018-07" db="EMBL/GenBank/DDBJ databases">
        <title>New species, Clostridium PI-S10-A1B.</title>
        <authorList>
            <person name="Krishna G."/>
            <person name="Summeta K."/>
            <person name="Shikha S."/>
            <person name="Prabhu P.B."/>
            <person name="Suresh K."/>
        </authorList>
    </citation>
    <scope>NUCLEOTIDE SEQUENCE [LARGE SCALE GENOMIC DNA]</scope>
    <source>
        <strain evidence="2 3">PI-S10-A1B</strain>
    </source>
</reference>
<evidence type="ECO:0000259" key="1">
    <source>
        <dbReference type="PROSITE" id="PS50851"/>
    </source>
</evidence>
<comment type="caution">
    <text evidence="2">The sequence shown here is derived from an EMBL/GenBank/DDBJ whole genome shotgun (WGS) entry which is preliminary data.</text>
</comment>
<accession>A0A3E2NGJ2</accession>
<organism evidence="2 3">
    <name type="scientific">Lacrimispora amygdalina</name>
    <dbReference type="NCBI Taxonomy" id="253257"/>
    <lineage>
        <taxon>Bacteria</taxon>
        <taxon>Bacillati</taxon>
        <taxon>Bacillota</taxon>
        <taxon>Clostridia</taxon>
        <taxon>Lachnospirales</taxon>
        <taxon>Lachnospiraceae</taxon>
        <taxon>Lacrimispora</taxon>
    </lineage>
</organism>
<dbReference type="PROSITE" id="PS50851">
    <property type="entry name" value="CHEW"/>
    <property type="match status" value="1"/>
</dbReference>
<proteinExistence type="predicted"/>
<dbReference type="Proteomes" id="UP000260680">
    <property type="component" value="Unassembled WGS sequence"/>
</dbReference>
<evidence type="ECO:0000313" key="3">
    <source>
        <dbReference type="Proteomes" id="UP000260680"/>
    </source>
</evidence>
<dbReference type="GO" id="GO:0005829">
    <property type="term" value="C:cytosol"/>
    <property type="evidence" value="ECO:0007669"/>
    <property type="project" value="TreeGrafter"/>
</dbReference>
<dbReference type="SUPFAM" id="SSF50341">
    <property type="entry name" value="CheW-like"/>
    <property type="match status" value="1"/>
</dbReference>
<dbReference type="GO" id="GO:0007165">
    <property type="term" value="P:signal transduction"/>
    <property type="evidence" value="ECO:0007669"/>
    <property type="project" value="InterPro"/>
</dbReference>
<dbReference type="Gene3D" id="2.40.50.180">
    <property type="entry name" value="CheA-289, Domain 4"/>
    <property type="match status" value="1"/>
</dbReference>
<dbReference type="Gene3D" id="2.30.30.40">
    <property type="entry name" value="SH3 Domains"/>
    <property type="match status" value="1"/>
</dbReference>
<gene>
    <name evidence="2" type="ORF">DS742_03935</name>
</gene>
<dbReference type="RefSeq" id="WP_117415734.1">
    <property type="nucleotide sequence ID" value="NZ_QOHO01000013.1"/>
</dbReference>
<dbReference type="InterPro" id="IPR002545">
    <property type="entry name" value="CheW-lke_dom"/>
</dbReference>
<dbReference type="OrthoDB" id="9794382at2"/>
<dbReference type="EMBL" id="QOHO01000013">
    <property type="protein sequence ID" value="RFZ80132.1"/>
    <property type="molecule type" value="Genomic_DNA"/>
</dbReference>
<dbReference type="SMART" id="SM00260">
    <property type="entry name" value="CheW"/>
    <property type="match status" value="1"/>
</dbReference>
<sequence length="183" mass="20438">MELQDKLYIDERLDESHMRYLTFLTDQQLFGLPITEVVQITQMQEIIPLPEQSHYVKGIINLRGQIVPVIDVRLRFGKEAVAPTERTCIIIAHVQGSDFGLLVDEVDEVVDIEAEQISTPPKIGADSNTVNDYLTGIAQLKKCENQKDRVVLLLHAGKILGEGEVASLSQSAEDLRAASMDRL</sequence>
<dbReference type="InterPro" id="IPR036061">
    <property type="entry name" value="CheW-like_dom_sf"/>
</dbReference>
<dbReference type="PANTHER" id="PTHR22617">
    <property type="entry name" value="CHEMOTAXIS SENSOR HISTIDINE KINASE-RELATED"/>
    <property type="match status" value="1"/>
</dbReference>
<name>A0A3E2NGJ2_9FIRM</name>
<evidence type="ECO:0000313" key="2">
    <source>
        <dbReference type="EMBL" id="RFZ80132.1"/>
    </source>
</evidence>
<dbReference type="InterPro" id="IPR039315">
    <property type="entry name" value="CheW"/>
</dbReference>
<feature type="domain" description="CheW-like" evidence="1">
    <location>
        <begin position="17"/>
        <end position="165"/>
    </location>
</feature>
<dbReference type="GO" id="GO:0006935">
    <property type="term" value="P:chemotaxis"/>
    <property type="evidence" value="ECO:0007669"/>
    <property type="project" value="InterPro"/>
</dbReference>